<dbReference type="Proteomes" id="UP001056384">
    <property type="component" value="Chromosome 9"/>
</dbReference>
<dbReference type="PANTHER" id="PTHR43563:SF1">
    <property type="entry name" value="AMINE OXIDASE [FLAVIN-CONTAINING] B"/>
    <property type="match status" value="1"/>
</dbReference>
<sequence length="93" mass="10123">MPRSKEGHIFSEGIHCTGLITGAVVDSTYNIQTSYDVIVIGAGFTGLVAARDLAQRTSLSVSLIEARDRIGGRTWTAKAWGEEFEIGGTWVHW</sequence>
<dbReference type="Gene3D" id="3.50.50.60">
    <property type="entry name" value="FAD/NAD(P)-binding domain"/>
    <property type="match status" value="1"/>
</dbReference>
<dbReference type="PANTHER" id="PTHR43563">
    <property type="entry name" value="AMINE OXIDASE"/>
    <property type="match status" value="1"/>
</dbReference>
<evidence type="ECO:0000313" key="2">
    <source>
        <dbReference type="Proteomes" id="UP001056384"/>
    </source>
</evidence>
<organism evidence="1 2">
    <name type="scientific">Septoria linicola</name>
    <dbReference type="NCBI Taxonomy" id="215465"/>
    <lineage>
        <taxon>Eukaryota</taxon>
        <taxon>Fungi</taxon>
        <taxon>Dikarya</taxon>
        <taxon>Ascomycota</taxon>
        <taxon>Pezizomycotina</taxon>
        <taxon>Dothideomycetes</taxon>
        <taxon>Dothideomycetidae</taxon>
        <taxon>Mycosphaerellales</taxon>
        <taxon>Mycosphaerellaceae</taxon>
        <taxon>Septoria</taxon>
    </lineage>
</organism>
<name>A0A9Q9EP97_9PEZI</name>
<dbReference type="SUPFAM" id="SSF51905">
    <property type="entry name" value="FAD/NAD(P)-binding domain"/>
    <property type="match status" value="1"/>
</dbReference>
<proteinExistence type="predicted"/>
<dbReference type="AlphaFoldDB" id="A0A9Q9EP97"/>
<dbReference type="EMBL" id="CP099426">
    <property type="protein sequence ID" value="USW57434.1"/>
    <property type="molecule type" value="Genomic_DNA"/>
</dbReference>
<dbReference type="InterPro" id="IPR050703">
    <property type="entry name" value="Flavin_MAO"/>
</dbReference>
<evidence type="ECO:0000313" key="1">
    <source>
        <dbReference type="EMBL" id="USW57434.1"/>
    </source>
</evidence>
<keyword evidence="2" id="KW-1185">Reference proteome</keyword>
<accession>A0A9Q9EP97</accession>
<dbReference type="GO" id="GO:0016491">
    <property type="term" value="F:oxidoreductase activity"/>
    <property type="evidence" value="ECO:0007669"/>
    <property type="project" value="UniProtKB-ARBA"/>
</dbReference>
<dbReference type="Pfam" id="PF13450">
    <property type="entry name" value="NAD_binding_8"/>
    <property type="match status" value="1"/>
</dbReference>
<protein>
    <submittedName>
        <fullName evidence="1">Amine oxidase, FAD/NAD(P)-binding domain superfamily</fullName>
    </submittedName>
</protein>
<dbReference type="InterPro" id="IPR036188">
    <property type="entry name" value="FAD/NAD-bd_sf"/>
</dbReference>
<reference evidence="1" key="1">
    <citation type="submission" date="2022-06" db="EMBL/GenBank/DDBJ databases">
        <title>Complete genome sequences of two strains of the flax pathogen Septoria linicola.</title>
        <authorList>
            <person name="Lapalu N."/>
            <person name="Simon A."/>
            <person name="Demenou B."/>
            <person name="Paumier D."/>
            <person name="Guillot M.-P."/>
            <person name="Gout L."/>
            <person name="Valade R."/>
        </authorList>
    </citation>
    <scope>NUCLEOTIDE SEQUENCE</scope>
    <source>
        <strain evidence="1">SE15195</strain>
    </source>
</reference>
<gene>
    <name evidence="1" type="ORF">Slin15195_G107530</name>
</gene>